<evidence type="ECO:0000313" key="2">
    <source>
        <dbReference type="Proteomes" id="UP001054837"/>
    </source>
</evidence>
<name>A0AAV4UF06_9ARAC</name>
<protein>
    <submittedName>
        <fullName evidence="1">Uncharacterized protein</fullName>
    </submittedName>
</protein>
<gene>
    <name evidence="1" type="ORF">CDAR_302381</name>
</gene>
<dbReference type="EMBL" id="BPLQ01011182">
    <property type="protein sequence ID" value="GIY56300.1"/>
    <property type="molecule type" value="Genomic_DNA"/>
</dbReference>
<organism evidence="1 2">
    <name type="scientific">Caerostris darwini</name>
    <dbReference type="NCBI Taxonomy" id="1538125"/>
    <lineage>
        <taxon>Eukaryota</taxon>
        <taxon>Metazoa</taxon>
        <taxon>Ecdysozoa</taxon>
        <taxon>Arthropoda</taxon>
        <taxon>Chelicerata</taxon>
        <taxon>Arachnida</taxon>
        <taxon>Araneae</taxon>
        <taxon>Araneomorphae</taxon>
        <taxon>Entelegynae</taxon>
        <taxon>Araneoidea</taxon>
        <taxon>Araneidae</taxon>
        <taxon>Caerostris</taxon>
    </lineage>
</organism>
<proteinExistence type="predicted"/>
<reference evidence="1 2" key="1">
    <citation type="submission" date="2021-06" db="EMBL/GenBank/DDBJ databases">
        <title>Caerostris darwini draft genome.</title>
        <authorList>
            <person name="Kono N."/>
            <person name="Arakawa K."/>
        </authorList>
    </citation>
    <scope>NUCLEOTIDE SEQUENCE [LARGE SCALE GENOMIC DNA]</scope>
</reference>
<dbReference type="AlphaFoldDB" id="A0AAV4UF06"/>
<accession>A0AAV4UF06</accession>
<sequence>MCKPFLRVKSRSFGWVSATSVVYKLYGGQTFSTHPSNATSNVCPKAQLRVPQSQTYQPGIKVRDHEDVDYGPKMASLESVQSRPSAHP</sequence>
<evidence type="ECO:0000313" key="1">
    <source>
        <dbReference type="EMBL" id="GIY56300.1"/>
    </source>
</evidence>
<dbReference type="Proteomes" id="UP001054837">
    <property type="component" value="Unassembled WGS sequence"/>
</dbReference>
<keyword evidence="2" id="KW-1185">Reference proteome</keyword>
<comment type="caution">
    <text evidence="1">The sequence shown here is derived from an EMBL/GenBank/DDBJ whole genome shotgun (WGS) entry which is preliminary data.</text>
</comment>